<dbReference type="SUPFAM" id="SSF50494">
    <property type="entry name" value="Trypsin-like serine proteases"/>
    <property type="match status" value="1"/>
</dbReference>
<dbReference type="Gene3D" id="2.40.10.10">
    <property type="entry name" value="Trypsin-like serine proteases"/>
    <property type="match status" value="1"/>
</dbReference>
<evidence type="ECO:0000256" key="1">
    <source>
        <dbReference type="ARBA" id="ARBA00023157"/>
    </source>
</evidence>
<keyword evidence="2" id="KW-0732">Signal</keyword>
<dbReference type="PANTHER" id="PTHR24260">
    <property type="match status" value="1"/>
</dbReference>
<feature type="domain" description="Peptidase S1" evidence="3">
    <location>
        <begin position="43"/>
        <end position="279"/>
    </location>
</feature>
<evidence type="ECO:0000256" key="2">
    <source>
        <dbReference type="SAM" id="SignalP"/>
    </source>
</evidence>
<dbReference type="PROSITE" id="PS50240">
    <property type="entry name" value="TRYPSIN_DOM"/>
    <property type="match status" value="1"/>
</dbReference>
<dbReference type="InterPro" id="IPR033116">
    <property type="entry name" value="TRYPSIN_SER"/>
</dbReference>
<proteinExistence type="predicted"/>
<evidence type="ECO:0000259" key="3">
    <source>
        <dbReference type="PROSITE" id="PS50240"/>
    </source>
</evidence>
<dbReference type="GO" id="GO:0004252">
    <property type="term" value="F:serine-type endopeptidase activity"/>
    <property type="evidence" value="ECO:0007669"/>
    <property type="project" value="InterPro"/>
</dbReference>
<sequence>MMLLNLSKLSLICGTLLAGINASATKFAPNSSLKKRDTVIPNIMGGSFSNFVNVQSIAYYGLLGETNYRCTGTLIAPYVVITSAHCIYDTKATNSTGWSNIRIGVGSVQPLPKNTNSYTVSSIVMYPDFIYASPFKDDIALIFLNECVPPDVATPIDIEAPDMRESQYIAAGFGQVSQTDLSPSNVKEIIVSQGDQEICKMFFSDAEIGTKVICVAQTNGHGSCFGDSGGPLYKVDYNKLLGVESSMVSIDGEQCNTSDTVAIYMLPSGYLSWIKKNVPCLGTSCDYKSICNKPSSSSSTS</sequence>
<reference evidence="4 5" key="1">
    <citation type="journal article" date="2018" name="MBio">
        <title>Comparative Genomics Reveals the Core Gene Toolbox for the Fungus-Insect Symbiosis.</title>
        <authorList>
            <person name="Wang Y."/>
            <person name="Stata M."/>
            <person name="Wang W."/>
            <person name="Stajich J.E."/>
            <person name="White M.M."/>
            <person name="Moncalvo J.M."/>
        </authorList>
    </citation>
    <scope>NUCLEOTIDE SEQUENCE [LARGE SCALE GENOMIC DNA]</scope>
    <source>
        <strain evidence="4 5">AUS-77-4</strain>
    </source>
</reference>
<dbReference type="InterPro" id="IPR043504">
    <property type="entry name" value="Peptidase_S1_PA_chymotrypsin"/>
</dbReference>
<protein>
    <recommendedName>
        <fullName evidence="3">Peptidase S1 domain-containing protein</fullName>
    </recommendedName>
</protein>
<feature type="signal peptide" evidence="2">
    <location>
        <begin position="1"/>
        <end position="22"/>
    </location>
</feature>
<dbReference type="EMBL" id="MBFT01001129">
    <property type="protein sequence ID" value="PVU85227.1"/>
    <property type="molecule type" value="Genomic_DNA"/>
</dbReference>
<feature type="chain" id="PRO_5015649320" description="Peptidase S1 domain-containing protein" evidence="2">
    <location>
        <begin position="23"/>
        <end position="301"/>
    </location>
</feature>
<dbReference type="InterPro" id="IPR001254">
    <property type="entry name" value="Trypsin_dom"/>
</dbReference>
<gene>
    <name evidence="4" type="ORF">BB559_007128</name>
</gene>
<dbReference type="Pfam" id="PF00089">
    <property type="entry name" value="Trypsin"/>
    <property type="match status" value="1"/>
</dbReference>
<accession>A0A2T9XYS3</accession>
<dbReference type="PROSITE" id="PS00135">
    <property type="entry name" value="TRYPSIN_SER"/>
    <property type="match status" value="1"/>
</dbReference>
<dbReference type="InterPro" id="IPR051333">
    <property type="entry name" value="CLIP_Serine_Protease"/>
</dbReference>
<name>A0A2T9XYS3_9FUNG</name>
<dbReference type="InterPro" id="IPR009003">
    <property type="entry name" value="Peptidase_S1_PA"/>
</dbReference>
<dbReference type="SMART" id="SM00020">
    <property type="entry name" value="Tryp_SPc"/>
    <property type="match status" value="1"/>
</dbReference>
<evidence type="ECO:0000313" key="5">
    <source>
        <dbReference type="Proteomes" id="UP000245699"/>
    </source>
</evidence>
<dbReference type="OrthoDB" id="6380398at2759"/>
<organism evidence="4 5">
    <name type="scientific">Furculomyces boomerangus</name>
    <dbReference type="NCBI Taxonomy" id="61424"/>
    <lineage>
        <taxon>Eukaryota</taxon>
        <taxon>Fungi</taxon>
        <taxon>Fungi incertae sedis</taxon>
        <taxon>Zoopagomycota</taxon>
        <taxon>Kickxellomycotina</taxon>
        <taxon>Harpellomycetes</taxon>
        <taxon>Harpellales</taxon>
        <taxon>Harpellaceae</taxon>
        <taxon>Furculomyces</taxon>
    </lineage>
</organism>
<keyword evidence="5" id="KW-1185">Reference proteome</keyword>
<comment type="caution">
    <text evidence="4">The sequence shown here is derived from an EMBL/GenBank/DDBJ whole genome shotgun (WGS) entry which is preliminary data.</text>
</comment>
<keyword evidence="1" id="KW-1015">Disulfide bond</keyword>
<evidence type="ECO:0000313" key="4">
    <source>
        <dbReference type="EMBL" id="PVU85227.1"/>
    </source>
</evidence>
<feature type="non-terminal residue" evidence="4">
    <location>
        <position position="301"/>
    </location>
</feature>
<dbReference type="InterPro" id="IPR001314">
    <property type="entry name" value="Peptidase_S1A"/>
</dbReference>
<dbReference type="Proteomes" id="UP000245699">
    <property type="component" value="Unassembled WGS sequence"/>
</dbReference>
<dbReference type="STRING" id="61424.A0A2T9XYS3"/>
<dbReference type="PANTHER" id="PTHR24260:SF136">
    <property type="entry name" value="GH08193P-RELATED"/>
    <property type="match status" value="1"/>
</dbReference>
<dbReference type="AlphaFoldDB" id="A0A2T9XYS3"/>
<dbReference type="GO" id="GO:0006508">
    <property type="term" value="P:proteolysis"/>
    <property type="evidence" value="ECO:0007669"/>
    <property type="project" value="InterPro"/>
</dbReference>
<dbReference type="PRINTS" id="PR00722">
    <property type="entry name" value="CHYMOTRYPSIN"/>
</dbReference>